<accession>A0ABP8MYD3</accession>
<protein>
    <submittedName>
        <fullName evidence="4">DUF1553 domain-containing protein</fullName>
    </submittedName>
</protein>
<evidence type="ECO:0000313" key="4">
    <source>
        <dbReference type="EMBL" id="GAA4458143.1"/>
    </source>
</evidence>
<evidence type="ECO:0000259" key="2">
    <source>
        <dbReference type="Pfam" id="PF07587"/>
    </source>
</evidence>
<proteinExistence type="predicted"/>
<keyword evidence="5" id="KW-1185">Reference proteome</keyword>
<dbReference type="PANTHER" id="PTHR35889">
    <property type="entry name" value="CYCLOINULO-OLIGOSACCHARIDE FRUCTANOTRANSFERASE-RELATED"/>
    <property type="match status" value="1"/>
</dbReference>
<sequence>MNANVILGVFLMHWKSALKTPLAGLWIVLWTIAGWCSIVDAKEFSETARWDFGSEETSNLQSHGNVYRDQLGPRPPQFPDFDPSNLSVRFDGSGSRYFFPDSGEESEFDFDNGDEITLEACVKVGAISSNQNVYVIGKGRTNAKGFARDNQNWALRLRELNGKVCISFLFATPLQPGQATGAHWHRWTSIEGLKPANGWHSIAVSYRFGDPSSIRGWIDGKPSKGRWDMGGETKQPPVVDNDAIWIGSSIGGSPGNSFRGWLDFVGIYRGMLTDKEMAKRFRTTPREAVVATEPKLETVPGKVTVAFDESADSHRDWPEDSFVDPVFATGSRPSVPNWQAEQFLIPRLPYRYDTWGIRDTWKGAVLVRAAADVQFAAGKSRMLIRARGLSRLWVDGNVVAKLGPMSGSTDGHQPVDPLPDPPAPGMRIVGYGLKETFGEVEFKKTTTVRVVFETLVGGASFRAEPGETMVAVQPPGTEHFELLRPAHRAADNENNAGDAVLTDSSVVAQIAKTEASLQQFDDNVRRQMASSQDGYWEQRHQFGRHHVGPRNESKSASIDGFLAAKISRAKLTQPSPRVDSSEGHGSIDFQKEVLPILRENCFRCHGETDEGGLKLDSRASLLSGGDSGEPAIVVGDPHASQLIARLITDDEGERMPPSKPLAKRDIDLLTKWVSLGARWDESIDPAALLVGDPVEDETFLRRVYLDTIGTPPSEAESRAFFADNDADKRSRVIDQLLHDPRWADHWISYWQDVLGENPNLLKPSLNNTGPFRWYLYEALRDNKPIDRMVTELVMLRGSQREGGTAGFGMAAENDAPLASRSIIMASAFMGMNLQCARCHDSPYHDTTQRDLFSLAAMMSRGKVTVPSTSTVAPGFFEKNSGRESLIKVTLKPGEPVVPEWPFDQFVDVAATPDDLVQNPSDTREQLAVAITSPMNQRFAGVIVNRLWKRLIGAGIVEPVDDWDSTAPSHPELLAWLADELVRNDYDMKHVVRLILNSDLYQRQAIGNNRMAEPKHRFFASPDRRRLTAEQVVDSMVACSGRPMDVEELSFDPEARRPATTMVSMGTPRRAWMFATLSNERDRPSLAFPRATAVVDVLEAFGWTGSRQSAISERDVEPNVLQPGAIANGVFASWTASASHASELAELAVTTQSPQTLLESIYLRFLTRMPTAAERDAFVPVLAEGFDSRLVPVNQISEPVYPPMLGRVSWSNHLAAKANSIKMELEQRAREGDPPDPRLVPAWRERYEDVVWSVFNSPEFVWIP</sequence>
<organism evidence="4 5">
    <name type="scientific">Novipirellula rosea</name>
    <dbReference type="NCBI Taxonomy" id="1031540"/>
    <lineage>
        <taxon>Bacteria</taxon>
        <taxon>Pseudomonadati</taxon>
        <taxon>Planctomycetota</taxon>
        <taxon>Planctomycetia</taxon>
        <taxon>Pirellulales</taxon>
        <taxon>Pirellulaceae</taxon>
        <taxon>Novipirellula</taxon>
    </lineage>
</organism>
<name>A0ABP8MYD3_9BACT</name>
<feature type="domain" description="DUF1553" evidence="2">
    <location>
        <begin position="922"/>
        <end position="1178"/>
    </location>
</feature>
<dbReference type="PANTHER" id="PTHR35889:SF3">
    <property type="entry name" value="F-BOX DOMAIN-CONTAINING PROTEIN"/>
    <property type="match status" value="1"/>
</dbReference>
<dbReference type="InterPro" id="IPR011444">
    <property type="entry name" value="DUF1549"/>
</dbReference>
<dbReference type="InterPro" id="IPR013320">
    <property type="entry name" value="ConA-like_dom_sf"/>
</dbReference>
<dbReference type="Pfam" id="PF07587">
    <property type="entry name" value="PSD1"/>
    <property type="match status" value="1"/>
</dbReference>
<dbReference type="Pfam" id="PF13385">
    <property type="entry name" value="Laminin_G_3"/>
    <property type="match status" value="1"/>
</dbReference>
<dbReference type="SUPFAM" id="SSF49899">
    <property type="entry name" value="Concanavalin A-like lectins/glucanases"/>
    <property type="match status" value="1"/>
</dbReference>
<dbReference type="Gene3D" id="2.60.120.200">
    <property type="match status" value="1"/>
</dbReference>
<dbReference type="EMBL" id="BAABGA010000046">
    <property type="protein sequence ID" value="GAA4458143.1"/>
    <property type="molecule type" value="Genomic_DNA"/>
</dbReference>
<dbReference type="Proteomes" id="UP001500840">
    <property type="component" value="Unassembled WGS sequence"/>
</dbReference>
<reference evidence="5" key="1">
    <citation type="journal article" date="2019" name="Int. J. Syst. Evol. Microbiol.">
        <title>The Global Catalogue of Microorganisms (GCM) 10K type strain sequencing project: providing services to taxonomists for standard genome sequencing and annotation.</title>
        <authorList>
            <consortium name="The Broad Institute Genomics Platform"/>
            <consortium name="The Broad Institute Genome Sequencing Center for Infectious Disease"/>
            <person name="Wu L."/>
            <person name="Ma J."/>
        </authorList>
    </citation>
    <scope>NUCLEOTIDE SEQUENCE [LARGE SCALE GENOMIC DNA]</scope>
    <source>
        <strain evidence="5">JCM 17759</strain>
    </source>
</reference>
<feature type="domain" description="DUF1549" evidence="1">
    <location>
        <begin position="691"/>
        <end position="859"/>
    </location>
</feature>
<evidence type="ECO:0000313" key="5">
    <source>
        <dbReference type="Proteomes" id="UP001500840"/>
    </source>
</evidence>
<dbReference type="InterPro" id="IPR011429">
    <property type="entry name" value="Cyt_c_Planctomycete-type"/>
</dbReference>
<comment type="caution">
    <text evidence="4">The sequence shown here is derived from an EMBL/GenBank/DDBJ whole genome shotgun (WGS) entry which is preliminary data.</text>
</comment>
<dbReference type="InterPro" id="IPR022655">
    <property type="entry name" value="DUF1553"/>
</dbReference>
<gene>
    <name evidence="4" type="ORF">GCM10023156_35850</name>
</gene>
<evidence type="ECO:0000259" key="3">
    <source>
        <dbReference type="Pfam" id="PF07635"/>
    </source>
</evidence>
<dbReference type="Pfam" id="PF07635">
    <property type="entry name" value="PSCyt1"/>
    <property type="match status" value="1"/>
</dbReference>
<dbReference type="Pfam" id="PF07583">
    <property type="entry name" value="PSCyt2"/>
    <property type="match status" value="1"/>
</dbReference>
<feature type="domain" description="Cytochrome C Planctomycete-type" evidence="3">
    <location>
        <begin position="601"/>
        <end position="658"/>
    </location>
</feature>
<evidence type="ECO:0000259" key="1">
    <source>
        <dbReference type="Pfam" id="PF07583"/>
    </source>
</evidence>